<dbReference type="AlphaFoldDB" id="A0A0D6PG04"/>
<dbReference type="Proteomes" id="UP000032668">
    <property type="component" value="Unassembled WGS sequence"/>
</dbReference>
<gene>
    <name evidence="1" type="ORF">Aam_030_027</name>
</gene>
<organism evidence="1 2">
    <name type="scientific">Acidocella aminolytica 101 = DSM 11237</name>
    <dbReference type="NCBI Taxonomy" id="1120923"/>
    <lineage>
        <taxon>Bacteria</taxon>
        <taxon>Pseudomonadati</taxon>
        <taxon>Pseudomonadota</taxon>
        <taxon>Alphaproteobacteria</taxon>
        <taxon>Acetobacterales</taxon>
        <taxon>Acidocellaceae</taxon>
        <taxon>Acidocella</taxon>
    </lineage>
</organism>
<dbReference type="RefSeq" id="WP_048878231.1">
    <property type="nucleotide sequence ID" value="NZ_BANC01000030.1"/>
</dbReference>
<evidence type="ECO:0000313" key="2">
    <source>
        <dbReference type="Proteomes" id="UP000032668"/>
    </source>
</evidence>
<comment type="caution">
    <text evidence="1">The sequence shown here is derived from an EMBL/GenBank/DDBJ whole genome shotgun (WGS) entry which is preliminary data.</text>
</comment>
<dbReference type="EMBL" id="BANC01000030">
    <property type="protein sequence ID" value="GAN79794.1"/>
    <property type="molecule type" value="Genomic_DNA"/>
</dbReference>
<accession>A0A0D6PG04</accession>
<reference evidence="1 2" key="1">
    <citation type="submission" date="2012-11" db="EMBL/GenBank/DDBJ databases">
        <title>Whole genome sequence of Acidocella aminolytica 101 = DSM 11237.</title>
        <authorList>
            <person name="Azuma Y."/>
            <person name="Higashiura N."/>
            <person name="Hirakawa H."/>
            <person name="Matsushita K."/>
        </authorList>
    </citation>
    <scope>NUCLEOTIDE SEQUENCE [LARGE SCALE GENOMIC DNA]</scope>
    <source>
        <strain evidence="2">101 / DSM 11237</strain>
    </source>
</reference>
<evidence type="ECO:0000313" key="1">
    <source>
        <dbReference type="EMBL" id="GAN79794.1"/>
    </source>
</evidence>
<protein>
    <submittedName>
        <fullName evidence="1">Uncharacterized protein</fullName>
    </submittedName>
</protein>
<sequence>MSKQVALTILSQLGGHKFLTMTGAKNLVSGSDSLSFTLPARLAVRGINRFRVTLQPSDTYTLEAWRLRNLDLQPRGIETGIYAEALRDTFRSMTGLETSL</sequence>
<keyword evidence="2" id="KW-1185">Reference proteome</keyword>
<dbReference type="OrthoDB" id="9814185at2"/>
<proteinExistence type="predicted"/>
<dbReference type="STRING" id="1120923.SAMN02746095_02938"/>
<name>A0A0D6PG04_9PROT</name>